<keyword evidence="3 9" id="KW-0813">Transport</keyword>
<dbReference type="GO" id="GO:0140359">
    <property type="term" value="F:ABC-type transporter activity"/>
    <property type="evidence" value="ECO:0007669"/>
    <property type="project" value="InterPro"/>
</dbReference>
<evidence type="ECO:0000256" key="3">
    <source>
        <dbReference type="ARBA" id="ARBA00022448"/>
    </source>
</evidence>
<feature type="domain" description="ABC transmembrane type-2" evidence="10">
    <location>
        <begin position="34"/>
        <end position="259"/>
    </location>
</feature>
<dbReference type="Proteomes" id="UP000095787">
    <property type="component" value="Unassembled WGS sequence"/>
</dbReference>
<proteinExistence type="inferred from homology"/>
<keyword evidence="8 9" id="KW-0472">Membrane</keyword>
<evidence type="ECO:0000313" key="14">
    <source>
        <dbReference type="Proteomes" id="UP000292665"/>
    </source>
</evidence>
<dbReference type="PIRSF" id="PIRSF006648">
    <property type="entry name" value="DrrB"/>
    <property type="match status" value="1"/>
</dbReference>
<comment type="subcellular location">
    <subcellularLocation>
        <location evidence="1">Cell inner membrane</location>
        <topology evidence="1">Multi-pass membrane protein</topology>
    </subcellularLocation>
    <subcellularLocation>
        <location evidence="9">Cell membrane</location>
        <topology evidence="9">Multi-pass membrane protein</topology>
    </subcellularLocation>
</comment>
<evidence type="ECO:0000313" key="12">
    <source>
        <dbReference type="EMBL" id="RYS80174.1"/>
    </source>
</evidence>
<accession>A0A174C744</accession>
<dbReference type="Pfam" id="PF01061">
    <property type="entry name" value="ABC2_membrane"/>
    <property type="match status" value="1"/>
</dbReference>
<name>A0A174C744_9FIRM</name>
<dbReference type="PANTHER" id="PTHR30413:SF8">
    <property type="entry name" value="TRANSPORT PERMEASE PROTEIN"/>
    <property type="match status" value="1"/>
</dbReference>
<dbReference type="GeneID" id="97328338"/>
<reference evidence="11 13" key="1">
    <citation type="submission" date="2015-09" db="EMBL/GenBank/DDBJ databases">
        <authorList>
            <consortium name="Pathogen Informatics"/>
        </authorList>
    </citation>
    <scope>NUCLEOTIDE SEQUENCE [LARGE SCALE GENOMIC DNA]</scope>
    <source>
        <strain evidence="11 13">2789STDY5834841</strain>
    </source>
</reference>
<dbReference type="Proteomes" id="UP000292665">
    <property type="component" value="Unassembled WGS sequence"/>
</dbReference>
<dbReference type="InterPro" id="IPR000412">
    <property type="entry name" value="ABC_2_transport"/>
</dbReference>
<sequence length="267" mass="30812">MYIKNIIDNFKKYSFLLRQLVSRDFKVKYKRSVLGVLWSLLYPVLMMAVMAAVFSNVFKFSVPGVNYLVYLMTGLTFFNYYSEASNSSMSAVVANFSLLNKIYIPKYIFPLSKCLFVGINFLLTLIPLYGVILLSGSGETKCHITALHLLLPYSYLCLLLFTVGVGFILSTISVFLRDMFYIYGIVLTILTYFTPIMYDINMLDPWIQQVLKFNPLYHYITFARTIILYDQMPSVKSFIICGASCLITLVIGMIVFKKNQDKFIYYM</sequence>
<feature type="transmembrane region" description="Helical" evidence="9">
    <location>
        <begin position="180"/>
        <end position="198"/>
    </location>
</feature>
<organism evidence="11 13">
    <name type="scientific">[Ruminococcus] torques</name>
    <dbReference type="NCBI Taxonomy" id="33039"/>
    <lineage>
        <taxon>Bacteria</taxon>
        <taxon>Bacillati</taxon>
        <taxon>Bacillota</taxon>
        <taxon>Clostridia</taxon>
        <taxon>Lachnospirales</taxon>
        <taxon>Lachnospiraceae</taxon>
        <taxon>Mediterraneibacter</taxon>
    </lineage>
</organism>
<feature type="transmembrane region" description="Helical" evidence="9">
    <location>
        <begin position="237"/>
        <end position="256"/>
    </location>
</feature>
<dbReference type="GO" id="GO:0015920">
    <property type="term" value="P:lipopolysaccharide transport"/>
    <property type="evidence" value="ECO:0007669"/>
    <property type="project" value="TreeGrafter"/>
</dbReference>
<evidence type="ECO:0000259" key="10">
    <source>
        <dbReference type="PROSITE" id="PS51012"/>
    </source>
</evidence>
<evidence type="ECO:0000313" key="13">
    <source>
        <dbReference type="Proteomes" id="UP000095787"/>
    </source>
</evidence>
<evidence type="ECO:0000256" key="4">
    <source>
        <dbReference type="ARBA" id="ARBA00022475"/>
    </source>
</evidence>
<dbReference type="InterPro" id="IPR047817">
    <property type="entry name" value="ABC2_TM_bact-type"/>
</dbReference>
<protein>
    <recommendedName>
        <fullName evidence="9">Transport permease protein</fullName>
    </recommendedName>
</protein>
<dbReference type="AlphaFoldDB" id="A0A174C744"/>
<keyword evidence="7 9" id="KW-1133">Transmembrane helix</keyword>
<dbReference type="PRINTS" id="PR00164">
    <property type="entry name" value="ABC2TRNSPORT"/>
</dbReference>
<dbReference type="RefSeq" id="WP_004846573.1">
    <property type="nucleotide sequence ID" value="NZ_AP028249.1"/>
</dbReference>
<comment type="similarity">
    <text evidence="2 9">Belongs to the ABC-2 integral membrane protein family.</text>
</comment>
<dbReference type="PROSITE" id="PS51012">
    <property type="entry name" value="ABC_TM2"/>
    <property type="match status" value="1"/>
</dbReference>
<feature type="transmembrane region" description="Helical" evidence="9">
    <location>
        <begin position="153"/>
        <end position="175"/>
    </location>
</feature>
<keyword evidence="6 9" id="KW-0812">Transmembrane</keyword>
<keyword evidence="5" id="KW-0997">Cell inner membrane</keyword>
<feature type="transmembrane region" description="Helical" evidence="9">
    <location>
        <begin position="60"/>
        <end position="81"/>
    </location>
</feature>
<dbReference type="PANTHER" id="PTHR30413">
    <property type="entry name" value="INNER MEMBRANE TRANSPORT PERMEASE"/>
    <property type="match status" value="1"/>
</dbReference>
<evidence type="ECO:0000256" key="6">
    <source>
        <dbReference type="ARBA" id="ARBA00022692"/>
    </source>
</evidence>
<evidence type="ECO:0000256" key="1">
    <source>
        <dbReference type="ARBA" id="ARBA00004429"/>
    </source>
</evidence>
<evidence type="ECO:0000256" key="7">
    <source>
        <dbReference type="ARBA" id="ARBA00022989"/>
    </source>
</evidence>
<evidence type="ECO:0000256" key="8">
    <source>
        <dbReference type="ARBA" id="ARBA00023136"/>
    </source>
</evidence>
<dbReference type="InterPro" id="IPR013525">
    <property type="entry name" value="ABC2_TM"/>
</dbReference>
<dbReference type="EMBL" id="RCYR01000011">
    <property type="protein sequence ID" value="RYS80174.1"/>
    <property type="molecule type" value="Genomic_DNA"/>
</dbReference>
<dbReference type="EMBL" id="CYZO01000018">
    <property type="protein sequence ID" value="CUO08099.1"/>
    <property type="molecule type" value="Genomic_DNA"/>
</dbReference>
<feature type="transmembrane region" description="Helical" evidence="9">
    <location>
        <begin position="114"/>
        <end position="133"/>
    </location>
</feature>
<evidence type="ECO:0000256" key="2">
    <source>
        <dbReference type="ARBA" id="ARBA00007783"/>
    </source>
</evidence>
<reference evidence="12 14" key="2">
    <citation type="journal article" date="2019" name="Science, e1252229">
        <title>Invertible promoters mediate bacterial phase variation, antibiotic resistance, and host adaptation in the gut.</title>
        <authorList>
            <person name="Jiang X."/>
            <person name="Hall A.B."/>
            <person name="Arthur T.D."/>
            <person name="Plichta D.R."/>
            <person name="Covington C.T."/>
            <person name="Poyet M."/>
            <person name="Crothers J."/>
            <person name="Moses P.L."/>
            <person name="Tolonen A.C."/>
            <person name="Vlamakis H."/>
            <person name="Alm E.J."/>
            <person name="Xavier R.J."/>
        </authorList>
    </citation>
    <scope>NUCLEOTIDE SEQUENCE [LARGE SCALE GENOMIC DNA]</scope>
    <source>
        <strain evidence="12">Aa_0143</strain>
        <strain evidence="14">aa_0143</strain>
    </source>
</reference>
<evidence type="ECO:0000313" key="11">
    <source>
        <dbReference type="EMBL" id="CUO08099.1"/>
    </source>
</evidence>
<feature type="transmembrane region" description="Helical" evidence="9">
    <location>
        <begin position="33"/>
        <end position="54"/>
    </location>
</feature>
<evidence type="ECO:0000256" key="5">
    <source>
        <dbReference type="ARBA" id="ARBA00022519"/>
    </source>
</evidence>
<keyword evidence="4 9" id="KW-1003">Cell membrane</keyword>
<gene>
    <name evidence="11" type="primary">kpsM</name>
    <name evidence="12" type="ORF">EAI93_07050</name>
    <name evidence="11" type="ORF">ERS852456_01558</name>
</gene>
<evidence type="ECO:0000256" key="9">
    <source>
        <dbReference type="RuleBase" id="RU361157"/>
    </source>
</evidence>
<dbReference type="GO" id="GO:0043190">
    <property type="term" value="C:ATP-binding cassette (ABC) transporter complex"/>
    <property type="evidence" value="ECO:0007669"/>
    <property type="project" value="InterPro"/>
</dbReference>